<dbReference type="NCBIfam" id="NF006941">
    <property type="entry name" value="PRK09423.1"/>
    <property type="match status" value="1"/>
</dbReference>
<dbReference type="GO" id="GO:0046872">
    <property type="term" value="F:metal ion binding"/>
    <property type="evidence" value="ECO:0007669"/>
    <property type="project" value="UniProtKB-KW"/>
</dbReference>
<organism evidence="6 7">
    <name type="scientific">Obba rivulosa</name>
    <dbReference type="NCBI Taxonomy" id="1052685"/>
    <lineage>
        <taxon>Eukaryota</taxon>
        <taxon>Fungi</taxon>
        <taxon>Dikarya</taxon>
        <taxon>Basidiomycota</taxon>
        <taxon>Agaricomycotina</taxon>
        <taxon>Agaricomycetes</taxon>
        <taxon>Polyporales</taxon>
        <taxon>Gelatoporiaceae</taxon>
        <taxon>Obba</taxon>
    </lineage>
</organism>
<keyword evidence="7" id="KW-1185">Reference proteome</keyword>
<dbReference type="AlphaFoldDB" id="A0A8E2DHQ4"/>
<dbReference type="InterPro" id="IPR016205">
    <property type="entry name" value="Glycerol_DH"/>
</dbReference>
<feature type="domain" description="Alcohol dehydrogenase iron-type/glycerol dehydrogenase GldA" evidence="5">
    <location>
        <begin position="15"/>
        <end position="161"/>
    </location>
</feature>
<dbReference type="PANTHER" id="PTHR43616:SF5">
    <property type="entry name" value="GLYCEROL DEHYDROGENASE 1"/>
    <property type="match status" value="1"/>
</dbReference>
<dbReference type="Gene3D" id="1.20.1090.10">
    <property type="entry name" value="Dehydroquinate synthase-like - alpha domain"/>
    <property type="match status" value="2"/>
</dbReference>
<dbReference type="GO" id="GO:0016614">
    <property type="term" value="F:oxidoreductase activity, acting on CH-OH group of donors"/>
    <property type="evidence" value="ECO:0007669"/>
    <property type="project" value="InterPro"/>
</dbReference>
<evidence type="ECO:0000313" key="6">
    <source>
        <dbReference type="EMBL" id="OCH88465.1"/>
    </source>
</evidence>
<dbReference type="PROSITE" id="PS00913">
    <property type="entry name" value="ADH_IRON_1"/>
    <property type="match status" value="1"/>
</dbReference>
<dbReference type="PIRSF" id="PIRSF000112">
    <property type="entry name" value="Glycerol_dehydrogenase"/>
    <property type="match status" value="1"/>
</dbReference>
<accession>A0A8E2DHQ4</accession>
<dbReference type="SUPFAM" id="SSF56796">
    <property type="entry name" value="Dehydroquinate synthase-like"/>
    <property type="match status" value="1"/>
</dbReference>
<evidence type="ECO:0000256" key="1">
    <source>
        <dbReference type="ARBA" id="ARBA00007358"/>
    </source>
</evidence>
<dbReference type="Pfam" id="PF00465">
    <property type="entry name" value="Fe-ADH"/>
    <property type="match status" value="1"/>
</dbReference>
<evidence type="ECO:0000256" key="3">
    <source>
        <dbReference type="ARBA" id="ARBA00023002"/>
    </source>
</evidence>
<keyword evidence="3" id="KW-0560">Oxidoreductase</keyword>
<dbReference type="PANTHER" id="PTHR43616">
    <property type="entry name" value="GLYCEROL DEHYDROGENASE"/>
    <property type="match status" value="1"/>
</dbReference>
<evidence type="ECO:0000259" key="5">
    <source>
        <dbReference type="Pfam" id="PF00465"/>
    </source>
</evidence>
<evidence type="ECO:0000256" key="2">
    <source>
        <dbReference type="ARBA" id="ARBA00022723"/>
    </source>
</evidence>
<keyword evidence="4" id="KW-0520">NAD</keyword>
<sequence length="394" mass="41786">MPNPQRVTERLFQSPSKYIQGPAALQNAPKYLSSLGRAPLLAVDNIVYDIAGKALIGVLQNSGFKVTRGAFGGEASGEEISQLTNLAREKKCDFVIGLGGGKTIDTAKAVADQLKVQVAILPTTASTDAPCSALSVIYRPSGEFERYSFYDQNPTFVLVDTGVIVKAPPRFLAAGIGDAVATNCEARLCRNSVNFGGGLPTEVSVSIAQKCEEILFKYGKQAYEANKAGAVTPAFEAVVEANTLLSGLGFESGGLAAAHAVRLSLPPATCARSPLQQVHNGFTAVSGVHHLMHGEKVAFGTIVQLVLDGEPTAEIDRYLELMLSVDLPVTFQQLGIPKVTDAELLKVAELACAPNETIWNMERIINPQIVLSALKGADAVGRAYIARTGWSKSK</sequence>
<evidence type="ECO:0000256" key="4">
    <source>
        <dbReference type="ARBA" id="ARBA00023027"/>
    </source>
</evidence>
<reference evidence="6 7" key="1">
    <citation type="submission" date="2016-07" db="EMBL/GenBank/DDBJ databases">
        <title>Draft genome of the white-rot fungus Obba rivulosa 3A-2.</title>
        <authorList>
            <consortium name="DOE Joint Genome Institute"/>
            <person name="Miettinen O."/>
            <person name="Riley R."/>
            <person name="Acob R."/>
            <person name="Barry K."/>
            <person name="Cullen D."/>
            <person name="De Vries R."/>
            <person name="Hainaut M."/>
            <person name="Hatakka A."/>
            <person name="Henrissat B."/>
            <person name="Hilden K."/>
            <person name="Kuo R."/>
            <person name="Labutti K."/>
            <person name="Lipzen A."/>
            <person name="Makela M.R."/>
            <person name="Sandor L."/>
            <person name="Spatafora J.W."/>
            <person name="Grigoriev I.V."/>
            <person name="Hibbett D.S."/>
        </authorList>
    </citation>
    <scope>NUCLEOTIDE SEQUENCE [LARGE SCALE GENOMIC DNA]</scope>
    <source>
        <strain evidence="6 7">3A-2</strain>
    </source>
</reference>
<protein>
    <submittedName>
        <fullName evidence="6">Glycerol dehydrogenase</fullName>
    </submittedName>
</protein>
<keyword evidence="2" id="KW-0479">Metal-binding</keyword>
<dbReference type="Gene3D" id="3.40.50.1970">
    <property type="match status" value="1"/>
</dbReference>
<name>A0A8E2DHQ4_9APHY</name>
<comment type="similarity">
    <text evidence="1">Belongs to the iron-containing alcohol dehydrogenase family.</text>
</comment>
<dbReference type="InterPro" id="IPR001670">
    <property type="entry name" value="ADH_Fe/GldA"/>
</dbReference>
<dbReference type="CDD" id="cd08170">
    <property type="entry name" value="GlyDH"/>
    <property type="match status" value="1"/>
</dbReference>
<dbReference type="Proteomes" id="UP000250043">
    <property type="component" value="Unassembled WGS sequence"/>
</dbReference>
<dbReference type="EMBL" id="KV722452">
    <property type="protein sequence ID" value="OCH88465.1"/>
    <property type="molecule type" value="Genomic_DNA"/>
</dbReference>
<evidence type="ECO:0000313" key="7">
    <source>
        <dbReference type="Proteomes" id="UP000250043"/>
    </source>
</evidence>
<gene>
    <name evidence="6" type="ORF">OBBRIDRAFT_845766</name>
</gene>
<dbReference type="OrthoDB" id="339764at2759"/>
<proteinExistence type="inferred from homology"/>
<dbReference type="InterPro" id="IPR018211">
    <property type="entry name" value="ADH_Fe_CS"/>
</dbReference>